<organism evidence="4 5">
    <name type="scientific">Nocardia nova SH22a</name>
    <dbReference type="NCBI Taxonomy" id="1415166"/>
    <lineage>
        <taxon>Bacteria</taxon>
        <taxon>Bacillati</taxon>
        <taxon>Actinomycetota</taxon>
        <taxon>Actinomycetes</taxon>
        <taxon>Mycobacteriales</taxon>
        <taxon>Nocardiaceae</taxon>
        <taxon>Nocardia</taxon>
    </lineage>
</organism>
<keyword evidence="2" id="KW-0472">Membrane</keyword>
<feature type="compositionally biased region" description="Basic and acidic residues" evidence="1">
    <location>
        <begin position="1"/>
        <end position="14"/>
    </location>
</feature>
<dbReference type="KEGG" id="nno:NONO_c13910"/>
<keyword evidence="5" id="KW-1185">Reference proteome</keyword>
<dbReference type="InterPro" id="IPR058489">
    <property type="entry name" value="DUF8176"/>
</dbReference>
<dbReference type="HOGENOM" id="CLU_063023_0_0_11"/>
<accession>W5TAL5</accession>
<evidence type="ECO:0000313" key="5">
    <source>
        <dbReference type="Proteomes" id="UP000019150"/>
    </source>
</evidence>
<sequence>MGADSDRPPRKDDPQPFGPPVGSGDWLSAPPPPQYRSRESRPADTPPRIVRRAPERPEWAIDPSAVQLTTTSRRPRRSGARRWIIGCVVAVVVVAAGIVATLVVTTRPEPGTPAAAAPATTASVAPTTAASGPQIPPCPAGTRDGTTVGNGEGGTADGPAAILGFEYGYYTARSGSRAQEFVAPDTVNVADAAGLQEAIDTQIPIGTVYCVHIVARESSLFDVDVDEYRPDGARTVYRQSVRTVVRDGRTLLYEIRDR</sequence>
<dbReference type="Pfam" id="PF26527">
    <property type="entry name" value="DUF8176"/>
    <property type="match status" value="1"/>
</dbReference>
<keyword evidence="2" id="KW-0812">Transmembrane</keyword>
<name>W5TAL5_9NOCA</name>
<dbReference type="STRING" id="1415166.NONO_c13910"/>
<feature type="region of interest" description="Disordered" evidence="1">
    <location>
        <begin position="1"/>
        <end position="56"/>
    </location>
</feature>
<proteinExistence type="predicted"/>
<feature type="transmembrane region" description="Helical" evidence="2">
    <location>
        <begin position="83"/>
        <end position="104"/>
    </location>
</feature>
<dbReference type="Proteomes" id="UP000019150">
    <property type="component" value="Chromosome"/>
</dbReference>
<protein>
    <recommendedName>
        <fullName evidence="3">DUF8176 domain-containing protein</fullName>
    </recommendedName>
</protein>
<keyword evidence="2" id="KW-1133">Transmembrane helix</keyword>
<dbReference type="eggNOG" id="ENOG5033VEH">
    <property type="taxonomic scope" value="Bacteria"/>
</dbReference>
<dbReference type="AlphaFoldDB" id="W5TAL5"/>
<evidence type="ECO:0000256" key="2">
    <source>
        <dbReference type="SAM" id="Phobius"/>
    </source>
</evidence>
<evidence type="ECO:0000313" key="4">
    <source>
        <dbReference type="EMBL" id="AHH16194.1"/>
    </source>
</evidence>
<feature type="domain" description="DUF8176" evidence="3">
    <location>
        <begin position="136"/>
        <end position="255"/>
    </location>
</feature>
<evidence type="ECO:0000256" key="1">
    <source>
        <dbReference type="SAM" id="MobiDB-lite"/>
    </source>
</evidence>
<dbReference type="EMBL" id="CP006850">
    <property type="protein sequence ID" value="AHH16194.1"/>
    <property type="molecule type" value="Genomic_DNA"/>
</dbReference>
<gene>
    <name evidence="4" type="ORF">NONO_c13910</name>
</gene>
<reference evidence="4 5" key="1">
    <citation type="journal article" date="2014" name="Appl. Environ. Microbiol.">
        <title>Insights into the Microbial Degradation of Rubber and Gutta-Percha by Analysis of the Complete Genome of Nocardia nova SH22a.</title>
        <authorList>
            <person name="Luo Q."/>
            <person name="Hiessl S."/>
            <person name="Poehlein A."/>
            <person name="Daniel R."/>
            <person name="Steinbuchel A."/>
        </authorList>
    </citation>
    <scope>NUCLEOTIDE SEQUENCE [LARGE SCALE GENOMIC DNA]</scope>
    <source>
        <strain evidence="4">SH22a</strain>
    </source>
</reference>
<evidence type="ECO:0000259" key="3">
    <source>
        <dbReference type="Pfam" id="PF26527"/>
    </source>
</evidence>
<dbReference type="PATRIC" id="fig|1415166.3.peg.1414"/>